<dbReference type="AlphaFoldDB" id="A0A9Q0FE22"/>
<evidence type="ECO:0000313" key="4">
    <source>
        <dbReference type="Proteomes" id="UP001141552"/>
    </source>
</evidence>
<dbReference type="PANTHER" id="PTHR48047">
    <property type="entry name" value="GLYCOSYLTRANSFERASE"/>
    <property type="match status" value="1"/>
</dbReference>
<dbReference type="SUPFAM" id="SSF53756">
    <property type="entry name" value="UDP-Glycosyltransferase/glycogen phosphorylase"/>
    <property type="match status" value="1"/>
</dbReference>
<evidence type="ECO:0000256" key="2">
    <source>
        <dbReference type="ARBA" id="ARBA00022676"/>
    </source>
</evidence>
<evidence type="ECO:0000313" key="3">
    <source>
        <dbReference type="EMBL" id="KAJ4829793.1"/>
    </source>
</evidence>
<dbReference type="EMBL" id="JAKUCV010005794">
    <property type="protein sequence ID" value="KAJ4829793.1"/>
    <property type="molecule type" value="Genomic_DNA"/>
</dbReference>
<comment type="similarity">
    <text evidence="1">Belongs to the UDP-glycosyltransferase family.</text>
</comment>
<reference evidence="3" key="1">
    <citation type="submission" date="2022-02" db="EMBL/GenBank/DDBJ databases">
        <authorList>
            <person name="Henning P.M."/>
            <person name="McCubbin A.G."/>
            <person name="Shore J.S."/>
        </authorList>
    </citation>
    <scope>NUCLEOTIDE SEQUENCE</scope>
    <source>
        <strain evidence="3">F60SS</strain>
        <tissue evidence="3">Leaves</tissue>
    </source>
</reference>
<organism evidence="3 4">
    <name type="scientific">Turnera subulata</name>
    <dbReference type="NCBI Taxonomy" id="218843"/>
    <lineage>
        <taxon>Eukaryota</taxon>
        <taxon>Viridiplantae</taxon>
        <taxon>Streptophyta</taxon>
        <taxon>Embryophyta</taxon>
        <taxon>Tracheophyta</taxon>
        <taxon>Spermatophyta</taxon>
        <taxon>Magnoliopsida</taxon>
        <taxon>eudicotyledons</taxon>
        <taxon>Gunneridae</taxon>
        <taxon>Pentapetalae</taxon>
        <taxon>rosids</taxon>
        <taxon>fabids</taxon>
        <taxon>Malpighiales</taxon>
        <taxon>Passifloraceae</taxon>
        <taxon>Turnera</taxon>
    </lineage>
</organism>
<dbReference type="Gene3D" id="3.40.50.2000">
    <property type="entry name" value="Glycogen Phosphorylase B"/>
    <property type="match status" value="1"/>
</dbReference>
<keyword evidence="4" id="KW-1185">Reference proteome</keyword>
<proteinExistence type="inferred from homology"/>
<keyword evidence="2" id="KW-0808">Transferase</keyword>
<name>A0A9Q0FE22_9ROSI</name>
<dbReference type="Proteomes" id="UP001141552">
    <property type="component" value="Unassembled WGS sequence"/>
</dbReference>
<keyword evidence="2" id="KW-0328">Glycosyltransferase</keyword>
<protein>
    <submittedName>
        <fullName evidence="3">Uncharacterized protein</fullName>
    </submittedName>
</protein>
<dbReference type="PANTHER" id="PTHR48047:SF45">
    <property type="entry name" value="SCOPOLETIN GLUCOSYLTRANSFERASE-LIKE"/>
    <property type="match status" value="1"/>
</dbReference>
<reference evidence="3" key="2">
    <citation type="journal article" date="2023" name="Plants (Basel)">
        <title>Annotation of the Turnera subulata (Passifloraceae) Draft Genome Reveals the S-Locus Evolved after the Divergence of Turneroideae from Passifloroideae in a Stepwise Manner.</title>
        <authorList>
            <person name="Henning P.M."/>
            <person name="Roalson E.H."/>
            <person name="Mir W."/>
            <person name="McCubbin A.G."/>
            <person name="Shore J.S."/>
        </authorList>
    </citation>
    <scope>NUCLEOTIDE SEQUENCE</scope>
    <source>
        <strain evidence="3">F60SS</strain>
    </source>
</reference>
<comment type="caution">
    <text evidence="3">The sequence shown here is derived from an EMBL/GenBank/DDBJ whole genome shotgun (WGS) entry which is preliminary data.</text>
</comment>
<accession>A0A9Q0FE22</accession>
<dbReference type="GO" id="GO:0035251">
    <property type="term" value="F:UDP-glucosyltransferase activity"/>
    <property type="evidence" value="ECO:0007669"/>
    <property type="project" value="UniProtKB-ARBA"/>
</dbReference>
<dbReference type="OrthoDB" id="5835829at2759"/>
<gene>
    <name evidence="3" type="ORF">Tsubulata_022093</name>
</gene>
<evidence type="ECO:0000256" key="1">
    <source>
        <dbReference type="ARBA" id="ARBA00009995"/>
    </source>
</evidence>
<sequence>MDMEMRNKFAQGLALLQDPFEKLLQEFQPDCLVFDQFFPWTTDVAAKFGIPRLVFTGSSFFHSCVIAYLREKGSCHQILMTKKPFVLLSLPAD</sequence>